<feature type="transmembrane region" description="Helical" evidence="2">
    <location>
        <begin position="12"/>
        <end position="30"/>
    </location>
</feature>
<dbReference type="eggNOG" id="ENOG502S8GI">
    <property type="taxonomic scope" value="Eukaryota"/>
</dbReference>
<accession>A0A024UXX2</accession>
<gene>
    <name evidence="3" type="ORF">H310_00820</name>
</gene>
<dbReference type="RefSeq" id="XP_008861964.1">
    <property type="nucleotide sequence ID" value="XM_008863742.1"/>
</dbReference>
<feature type="region of interest" description="Disordered" evidence="1">
    <location>
        <begin position="107"/>
        <end position="149"/>
    </location>
</feature>
<evidence type="ECO:0000313" key="3">
    <source>
        <dbReference type="EMBL" id="ETW10553.1"/>
    </source>
</evidence>
<proteinExistence type="predicted"/>
<feature type="compositionally biased region" description="Basic and acidic residues" evidence="1">
    <location>
        <begin position="137"/>
        <end position="149"/>
    </location>
</feature>
<name>A0A024UXX2_9STRA</name>
<evidence type="ECO:0008006" key="4">
    <source>
        <dbReference type="Google" id="ProtNLM"/>
    </source>
</evidence>
<dbReference type="OrthoDB" id="161061at2759"/>
<dbReference type="GeneID" id="20077870"/>
<sequence length="149" mass="16519">MINNRLAMVELIEIIVKGLCLAYAVAIFGVAQALKGESNDWFFLYMTYVLAMTCPCIWALIRCAREWDARRKVVVVKEKKKKKPDIATKKDPLVGLTQAEILAAQREKAKDIGGIGDAKAAKKPKKPKGSPKRKGPPKKDKIPKGDDNV</sequence>
<protein>
    <recommendedName>
        <fullName evidence="4">Transmembrane protein</fullName>
    </recommendedName>
</protein>
<keyword evidence="2" id="KW-0472">Membrane</keyword>
<evidence type="ECO:0000256" key="2">
    <source>
        <dbReference type="SAM" id="Phobius"/>
    </source>
</evidence>
<dbReference type="AlphaFoldDB" id="A0A024UXX2"/>
<feature type="compositionally biased region" description="Basic residues" evidence="1">
    <location>
        <begin position="121"/>
        <end position="136"/>
    </location>
</feature>
<dbReference type="VEuPathDB" id="FungiDB:H310_00820"/>
<evidence type="ECO:0000256" key="1">
    <source>
        <dbReference type="SAM" id="MobiDB-lite"/>
    </source>
</evidence>
<keyword evidence="2" id="KW-0812">Transmembrane</keyword>
<organism evidence="3">
    <name type="scientific">Aphanomyces invadans</name>
    <dbReference type="NCBI Taxonomy" id="157072"/>
    <lineage>
        <taxon>Eukaryota</taxon>
        <taxon>Sar</taxon>
        <taxon>Stramenopiles</taxon>
        <taxon>Oomycota</taxon>
        <taxon>Saprolegniomycetes</taxon>
        <taxon>Saprolegniales</taxon>
        <taxon>Verrucalvaceae</taxon>
        <taxon>Aphanomyces</taxon>
    </lineage>
</organism>
<dbReference type="EMBL" id="KI913952">
    <property type="protein sequence ID" value="ETW10553.1"/>
    <property type="molecule type" value="Genomic_DNA"/>
</dbReference>
<feature type="transmembrane region" description="Helical" evidence="2">
    <location>
        <begin position="42"/>
        <end position="61"/>
    </location>
</feature>
<reference evidence="3" key="1">
    <citation type="submission" date="2013-12" db="EMBL/GenBank/DDBJ databases">
        <title>The Genome Sequence of Aphanomyces invadans NJM9701.</title>
        <authorList>
            <consortium name="The Broad Institute Genomics Platform"/>
            <person name="Russ C."/>
            <person name="Tyler B."/>
            <person name="van West P."/>
            <person name="Dieguez-Uribeondo J."/>
            <person name="Young S.K."/>
            <person name="Zeng Q."/>
            <person name="Gargeya S."/>
            <person name="Fitzgerald M."/>
            <person name="Abouelleil A."/>
            <person name="Alvarado L."/>
            <person name="Chapman S.B."/>
            <person name="Gainer-Dewar J."/>
            <person name="Goldberg J."/>
            <person name="Griggs A."/>
            <person name="Gujja S."/>
            <person name="Hansen M."/>
            <person name="Howarth C."/>
            <person name="Imamovic A."/>
            <person name="Ireland A."/>
            <person name="Larimer J."/>
            <person name="McCowan C."/>
            <person name="Murphy C."/>
            <person name="Pearson M."/>
            <person name="Poon T.W."/>
            <person name="Priest M."/>
            <person name="Roberts A."/>
            <person name="Saif S."/>
            <person name="Shea T."/>
            <person name="Sykes S."/>
            <person name="Wortman J."/>
            <person name="Nusbaum C."/>
            <person name="Birren B."/>
        </authorList>
    </citation>
    <scope>NUCLEOTIDE SEQUENCE [LARGE SCALE GENOMIC DNA]</scope>
    <source>
        <strain evidence="3">NJM9701</strain>
    </source>
</reference>
<keyword evidence="2" id="KW-1133">Transmembrane helix</keyword>